<dbReference type="AlphaFoldDB" id="A0AAN6IWI1"/>
<dbReference type="PANTHER" id="PTHR47064">
    <property type="entry name" value="PUTATIVE (AFU_ORTHOLOGUE AFUA_1G08990)-RELATED"/>
    <property type="match status" value="1"/>
</dbReference>
<dbReference type="SUPFAM" id="SSF63829">
    <property type="entry name" value="Calcium-dependent phosphotriesterase"/>
    <property type="match status" value="1"/>
</dbReference>
<evidence type="ECO:0000256" key="1">
    <source>
        <dbReference type="SAM" id="SignalP"/>
    </source>
</evidence>
<feature type="signal peptide" evidence="1">
    <location>
        <begin position="1"/>
        <end position="18"/>
    </location>
</feature>
<feature type="domain" description="SMP-30/Gluconolactonase/LRE-like region" evidence="2">
    <location>
        <begin position="198"/>
        <end position="292"/>
    </location>
</feature>
<keyword evidence="1" id="KW-0732">Signal</keyword>
<protein>
    <recommendedName>
        <fullName evidence="2">SMP-30/Gluconolactonase/LRE-like region domain-containing protein</fullName>
    </recommendedName>
</protein>
<comment type="caution">
    <text evidence="3">The sequence shown here is derived from an EMBL/GenBank/DDBJ whole genome shotgun (WGS) entry which is preliminary data.</text>
</comment>
<sequence length="416" mass="45131">MRALLCSFLLAWAAVVPAQVQPSGVSQPIVEDCGFNGTVVCVNKYAAVLPYHFNRSISSNQADYDFHNTSARNASTLGLLETANFVVLDRQRGLQYLGSNPSYEFMFAVSSAVHEAPVYAPKQNLLFLSQLAPPTGVLPQLVVDLNQDPPTLSEYLPDPPIYAPNGGTFRDGLIVFGASGGNNSLGGIEQRVSLRTVDPATNRSTVLLNNYFGFYFNTIDDLAVHPTTKDIFFTDPYYSWFNALTDTAPQLPAASYRFSPETGAVFLIDDSLVQPNGIAFSPDGNTLYISDTGAVYGTIDPRLGSQGSAFNTTGPRTIYAFDVTNNGTRVANKRAFYLAQDWVPDGLKVSKEGLVLTGSGHGVDILDDVGQLLIRIQTNYTVQNFAWTGQNLSTLWLMGQGGISRVEFNITGQTLT</sequence>
<dbReference type="EMBL" id="JAJGCB010000004">
    <property type="protein sequence ID" value="KAJ8993272.1"/>
    <property type="molecule type" value="Genomic_DNA"/>
</dbReference>
<proteinExistence type="predicted"/>
<dbReference type="InterPro" id="IPR011042">
    <property type="entry name" value="6-blade_b-propeller_TolB-like"/>
</dbReference>
<gene>
    <name evidence="3" type="ORF">HRR80_003297</name>
</gene>
<evidence type="ECO:0000313" key="4">
    <source>
        <dbReference type="Proteomes" id="UP001161757"/>
    </source>
</evidence>
<feature type="chain" id="PRO_5042810826" description="SMP-30/Gluconolactonase/LRE-like region domain-containing protein" evidence="1">
    <location>
        <begin position="19"/>
        <end position="416"/>
    </location>
</feature>
<dbReference type="InterPro" id="IPR052988">
    <property type="entry name" value="Oryzine_lactonohydrolase"/>
</dbReference>
<reference evidence="3" key="1">
    <citation type="submission" date="2023-01" db="EMBL/GenBank/DDBJ databases">
        <title>Exophiala dermititidis isolated from Cystic Fibrosis Patient.</title>
        <authorList>
            <person name="Kurbessoian T."/>
            <person name="Crocker A."/>
            <person name="Murante D."/>
            <person name="Hogan D.A."/>
            <person name="Stajich J.E."/>
        </authorList>
    </citation>
    <scope>NUCLEOTIDE SEQUENCE</scope>
    <source>
        <strain evidence="3">Ex8</strain>
    </source>
</reference>
<dbReference type="Pfam" id="PF08450">
    <property type="entry name" value="SGL"/>
    <property type="match status" value="2"/>
</dbReference>
<evidence type="ECO:0000313" key="3">
    <source>
        <dbReference type="EMBL" id="KAJ8993272.1"/>
    </source>
</evidence>
<dbReference type="PANTHER" id="PTHR47064:SF2">
    <property type="entry name" value="SMP-30_GLUCONOLACTONASE_LRE-LIKE REGION DOMAIN-CONTAINING PROTEIN-RELATED"/>
    <property type="match status" value="1"/>
</dbReference>
<organism evidence="3 4">
    <name type="scientific">Exophiala dermatitidis</name>
    <name type="common">Black yeast-like fungus</name>
    <name type="synonym">Wangiella dermatitidis</name>
    <dbReference type="NCBI Taxonomy" id="5970"/>
    <lineage>
        <taxon>Eukaryota</taxon>
        <taxon>Fungi</taxon>
        <taxon>Dikarya</taxon>
        <taxon>Ascomycota</taxon>
        <taxon>Pezizomycotina</taxon>
        <taxon>Eurotiomycetes</taxon>
        <taxon>Chaetothyriomycetidae</taxon>
        <taxon>Chaetothyriales</taxon>
        <taxon>Herpotrichiellaceae</taxon>
        <taxon>Exophiala</taxon>
    </lineage>
</organism>
<feature type="domain" description="SMP-30/Gluconolactonase/LRE-like region" evidence="2">
    <location>
        <begin position="313"/>
        <end position="397"/>
    </location>
</feature>
<dbReference type="Proteomes" id="UP001161757">
    <property type="component" value="Unassembled WGS sequence"/>
</dbReference>
<name>A0AAN6IWI1_EXODE</name>
<dbReference type="InterPro" id="IPR013658">
    <property type="entry name" value="SGL"/>
</dbReference>
<dbReference type="Gene3D" id="2.120.10.30">
    <property type="entry name" value="TolB, C-terminal domain"/>
    <property type="match status" value="1"/>
</dbReference>
<evidence type="ECO:0000259" key="2">
    <source>
        <dbReference type="Pfam" id="PF08450"/>
    </source>
</evidence>
<accession>A0AAN6IWI1</accession>